<dbReference type="InterPro" id="IPR042111">
    <property type="entry name" value="Adenylosuccinate_synth_dom3"/>
</dbReference>
<evidence type="ECO:0000256" key="8">
    <source>
        <dbReference type="HAMAP-Rule" id="MF_00011"/>
    </source>
</evidence>
<dbReference type="InterPro" id="IPR018220">
    <property type="entry name" value="Adenylosuccin_syn_GTP-bd"/>
</dbReference>
<feature type="binding site" evidence="8">
    <location>
        <begin position="12"/>
        <end position="18"/>
    </location>
    <ligand>
        <name>GTP</name>
        <dbReference type="ChEBI" id="CHEBI:37565"/>
    </ligand>
</feature>
<dbReference type="SUPFAM" id="SSF52540">
    <property type="entry name" value="P-loop containing nucleoside triphosphate hydrolases"/>
    <property type="match status" value="1"/>
</dbReference>
<evidence type="ECO:0000256" key="7">
    <source>
        <dbReference type="ARBA" id="ARBA00023134"/>
    </source>
</evidence>
<comment type="similarity">
    <text evidence="8 10">Belongs to the adenylosuccinate synthetase family.</text>
</comment>
<feature type="binding site" evidence="8">
    <location>
        <begin position="330"/>
        <end position="332"/>
    </location>
    <ligand>
        <name>GTP</name>
        <dbReference type="ChEBI" id="CHEBI:37565"/>
    </ligand>
</feature>
<dbReference type="EMBL" id="JAJFAT010000005">
    <property type="protein sequence ID" value="MCC3144681.1"/>
    <property type="molecule type" value="Genomic_DNA"/>
</dbReference>
<evidence type="ECO:0000313" key="11">
    <source>
        <dbReference type="EMBL" id="MCC3144681.1"/>
    </source>
</evidence>
<dbReference type="RefSeq" id="WP_229344659.1">
    <property type="nucleotide sequence ID" value="NZ_JAJFAT010000005.1"/>
</dbReference>
<dbReference type="GO" id="GO:0046040">
    <property type="term" value="P:IMP metabolic process"/>
    <property type="evidence" value="ECO:0007669"/>
    <property type="project" value="TreeGrafter"/>
</dbReference>
<keyword evidence="7 8" id="KW-0342">GTP-binding</keyword>
<feature type="binding site" description="in other chain" evidence="8">
    <location>
        <position position="223"/>
    </location>
    <ligand>
        <name>IMP</name>
        <dbReference type="ChEBI" id="CHEBI:58053"/>
        <note>ligand shared between dimeric partners</note>
    </ligand>
</feature>
<dbReference type="NCBIfam" id="TIGR00184">
    <property type="entry name" value="purA"/>
    <property type="match status" value="1"/>
</dbReference>
<evidence type="ECO:0000256" key="4">
    <source>
        <dbReference type="ARBA" id="ARBA00022741"/>
    </source>
</evidence>
<evidence type="ECO:0000256" key="1">
    <source>
        <dbReference type="ARBA" id="ARBA00011738"/>
    </source>
</evidence>
<comment type="cofactor">
    <cofactor evidence="8">
        <name>Mg(2+)</name>
        <dbReference type="ChEBI" id="CHEBI:18420"/>
    </cofactor>
    <text evidence="8">Binds 1 Mg(2+) ion per subunit.</text>
</comment>
<feature type="binding site" description="in other chain" evidence="8">
    <location>
        <begin position="38"/>
        <end position="41"/>
    </location>
    <ligand>
        <name>IMP</name>
        <dbReference type="ChEBI" id="CHEBI:58053"/>
        <note>ligand shared between dimeric partners</note>
    </ligand>
</feature>
<dbReference type="Pfam" id="PF00709">
    <property type="entry name" value="Adenylsucc_synt"/>
    <property type="match status" value="1"/>
</dbReference>
<dbReference type="GO" id="GO:0044208">
    <property type="term" value="P:'de novo' AMP biosynthetic process"/>
    <property type="evidence" value="ECO:0007669"/>
    <property type="project" value="UniProtKB-UniRule"/>
</dbReference>
<dbReference type="GO" id="GO:0005737">
    <property type="term" value="C:cytoplasm"/>
    <property type="evidence" value="ECO:0007669"/>
    <property type="project" value="UniProtKB-SubCell"/>
</dbReference>
<name>A0AAW4WUJ4_9FIRM</name>
<proteinExistence type="inferred from homology"/>
<dbReference type="Gene3D" id="1.10.300.10">
    <property type="entry name" value="Adenylosuccinate Synthetase, subunit A, domain 2"/>
    <property type="match status" value="1"/>
</dbReference>
<feature type="binding site" evidence="8">
    <location>
        <position position="304"/>
    </location>
    <ligand>
        <name>GTP</name>
        <dbReference type="ChEBI" id="CHEBI:37565"/>
    </ligand>
</feature>
<feature type="binding site" description="in other chain" evidence="8">
    <location>
        <position position="238"/>
    </location>
    <ligand>
        <name>IMP</name>
        <dbReference type="ChEBI" id="CHEBI:58053"/>
        <note>ligand shared between dimeric partners</note>
    </ligand>
</feature>
<feature type="binding site" description="in other chain" evidence="8">
    <location>
        <position position="302"/>
    </location>
    <ligand>
        <name>IMP</name>
        <dbReference type="ChEBI" id="CHEBI:58053"/>
        <note>ligand shared between dimeric partners</note>
    </ligand>
</feature>
<feature type="binding site" evidence="8">
    <location>
        <begin position="40"/>
        <end position="42"/>
    </location>
    <ligand>
        <name>GTP</name>
        <dbReference type="ChEBI" id="CHEBI:37565"/>
    </ligand>
</feature>
<dbReference type="PANTHER" id="PTHR11846:SF0">
    <property type="entry name" value="ADENYLOSUCCINATE SYNTHETASE"/>
    <property type="match status" value="1"/>
</dbReference>
<comment type="subunit">
    <text evidence="1 8">Homodimer.</text>
</comment>
<comment type="caution">
    <text evidence="11">The sequence shown here is derived from an EMBL/GenBank/DDBJ whole genome shotgun (WGS) entry which is preliminary data.</text>
</comment>
<evidence type="ECO:0000256" key="2">
    <source>
        <dbReference type="ARBA" id="ARBA00022598"/>
    </source>
</evidence>
<dbReference type="NCBIfam" id="NF002223">
    <property type="entry name" value="PRK01117.1"/>
    <property type="match status" value="1"/>
</dbReference>
<evidence type="ECO:0000313" key="12">
    <source>
        <dbReference type="Proteomes" id="UP001199296"/>
    </source>
</evidence>
<dbReference type="InterPro" id="IPR042109">
    <property type="entry name" value="Adenylosuccinate_synth_dom1"/>
</dbReference>
<dbReference type="HAMAP" id="MF_00011">
    <property type="entry name" value="Adenylosucc_synth"/>
    <property type="match status" value="1"/>
</dbReference>
<feature type="active site" description="Proton acceptor" evidence="8">
    <location>
        <position position="13"/>
    </location>
</feature>
<keyword evidence="5 8" id="KW-0658">Purine biosynthesis</keyword>
<feature type="binding site" evidence="8">
    <location>
        <position position="13"/>
    </location>
    <ligand>
        <name>Mg(2+)</name>
        <dbReference type="ChEBI" id="CHEBI:18420"/>
    </ligand>
</feature>
<feature type="binding site" description="in other chain" evidence="8">
    <location>
        <begin position="13"/>
        <end position="16"/>
    </location>
    <ligand>
        <name>IMP</name>
        <dbReference type="ChEBI" id="CHEBI:58053"/>
        <note>ligand shared between dimeric partners</note>
    </ligand>
</feature>
<sequence length="424" mass="46927">MSNKIVVGAQWGDEGKGKITDMLAKTADLVVRYGGGNNAGHTVIVGDKKFELHLIPSGILYEDKKSVLGGGVVIDPEAMVEEMEGLEKRNISLANLYISETAHVIMPYHKKLDALEEKRKGDDKIGTTGKGIGPCYTDKTARRGIRIADLLEEGRLRAKLEKALDYHNVILKNVYNAQELKAEEIIKSLKPYIEKLRPYITNTSLLLNQAHQANKKIFFEGAQGTLLDIDYGTYPFVTSSNPTAGGVCTGTGMGPTTIDDVIGVTKAYLTRVGAGPFPTELKDKWGEFLRDKGHEYGVTTGRPRRCGWLDIPILKHAVRVNGLTEIALTKIDVLSGLKEIKLCTAYQHGDKQVEEFPPYLESELPYEPIYESWPAWDEDISGCRTYEELPPNAQKYIERIEELVGVPAKIISVGPGRKEAIIRS</sequence>
<dbReference type="FunFam" id="3.90.170.10:FF:000001">
    <property type="entry name" value="Adenylosuccinate synthetase"/>
    <property type="match status" value="1"/>
</dbReference>
<dbReference type="PANTHER" id="PTHR11846">
    <property type="entry name" value="ADENYLOSUCCINATE SYNTHETASE"/>
    <property type="match status" value="1"/>
</dbReference>
<dbReference type="GO" id="GO:0000287">
    <property type="term" value="F:magnesium ion binding"/>
    <property type="evidence" value="ECO:0007669"/>
    <property type="project" value="UniProtKB-UniRule"/>
</dbReference>
<dbReference type="GO" id="GO:0005525">
    <property type="term" value="F:GTP binding"/>
    <property type="evidence" value="ECO:0007669"/>
    <property type="project" value="UniProtKB-UniRule"/>
</dbReference>
<comment type="catalytic activity">
    <reaction evidence="8 10">
        <text>IMP + L-aspartate + GTP = N(6)-(1,2-dicarboxyethyl)-AMP + GDP + phosphate + 2 H(+)</text>
        <dbReference type="Rhea" id="RHEA:15753"/>
        <dbReference type="ChEBI" id="CHEBI:15378"/>
        <dbReference type="ChEBI" id="CHEBI:29991"/>
        <dbReference type="ChEBI" id="CHEBI:37565"/>
        <dbReference type="ChEBI" id="CHEBI:43474"/>
        <dbReference type="ChEBI" id="CHEBI:57567"/>
        <dbReference type="ChEBI" id="CHEBI:58053"/>
        <dbReference type="ChEBI" id="CHEBI:58189"/>
        <dbReference type="EC" id="6.3.4.4"/>
    </reaction>
</comment>
<dbReference type="EC" id="6.3.4.4" evidence="8 10"/>
<organism evidence="11 12">
    <name type="scientific">Halanaerobium polyolivorans</name>
    <dbReference type="NCBI Taxonomy" id="2886943"/>
    <lineage>
        <taxon>Bacteria</taxon>
        <taxon>Bacillati</taxon>
        <taxon>Bacillota</taxon>
        <taxon>Clostridia</taxon>
        <taxon>Halanaerobiales</taxon>
        <taxon>Halanaerobiaceae</taxon>
        <taxon>Halanaerobium</taxon>
    </lineage>
</organism>
<gene>
    <name evidence="8" type="primary">purA</name>
    <name evidence="11" type="ORF">LJ207_04990</name>
</gene>
<feature type="active site" description="Proton donor" evidence="8">
    <location>
        <position position="41"/>
    </location>
</feature>
<dbReference type="PROSITE" id="PS01266">
    <property type="entry name" value="ADENYLOSUCCIN_SYN_1"/>
    <property type="match status" value="1"/>
</dbReference>
<dbReference type="InterPro" id="IPR033128">
    <property type="entry name" value="Adenylosuccin_syn_Lys_AS"/>
</dbReference>
<evidence type="ECO:0000256" key="6">
    <source>
        <dbReference type="ARBA" id="ARBA00022842"/>
    </source>
</evidence>
<evidence type="ECO:0000256" key="3">
    <source>
        <dbReference type="ARBA" id="ARBA00022723"/>
    </source>
</evidence>
<dbReference type="Gene3D" id="3.90.170.10">
    <property type="entry name" value="Adenylosuccinate Synthetase, subunit A, domain 3"/>
    <property type="match status" value="1"/>
</dbReference>
<dbReference type="InterPro" id="IPR042110">
    <property type="entry name" value="Adenylosuccinate_synth_dom2"/>
</dbReference>
<dbReference type="AlphaFoldDB" id="A0AAW4WUJ4"/>
<evidence type="ECO:0000256" key="10">
    <source>
        <dbReference type="RuleBase" id="RU000520"/>
    </source>
</evidence>
<feature type="binding site" evidence="8">
    <location>
        <begin position="412"/>
        <end position="414"/>
    </location>
    <ligand>
        <name>GTP</name>
        <dbReference type="ChEBI" id="CHEBI:37565"/>
    </ligand>
</feature>
<feature type="binding site" evidence="8">
    <location>
        <position position="142"/>
    </location>
    <ligand>
        <name>IMP</name>
        <dbReference type="ChEBI" id="CHEBI:58053"/>
        <note>ligand shared between dimeric partners</note>
    </ligand>
</feature>
<evidence type="ECO:0000256" key="9">
    <source>
        <dbReference type="PROSITE-ProRule" id="PRU10134"/>
    </source>
</evidence>
<feature type="binding site" evidence="8">
    <location>
        <position position="40"/>
    </location>
    <ligand>
        <name>Mg(2+)</name>
        <dbReference type="ChEBI" id="CHEBI:18420"/>
    </ligand>
</feature>
<dbReference type="GO" id="GO:0004019">
    <property type="term" value="F:adenylosuccinate synthase activity"/>
    <property type="evidence" value="ECO:0007669"/>
    <property type="project" value="UniProtKB-UniRule"/>
</dbReference>
<comment type="pathway">
    <text evidence="8 10">Purine metabolism; AMP biosynthesis via de novo pathway; AMP from IMP: step 1/2.</text>
</comment>
<feature type="binding site" description="in other chain" evidence="8">
    <location>
        <position position="128"/>
    </location>
    <ligand>
        <name>IMP</name>
        <dbReference type="ChEBI" id="CHEBI:58053"/>
        <note>ligand shared between dimeric partners</note>
    </ligand>
</feature>
<comment type="function">
    <text evidence="8">Plays an important role in the de novo pathway of purine nucleotide biosynthesis. Catalyzes the first committed step in the biosynthesis of AMP from IMP.</text>
</comment>
<dbReference type="FunFam" id="1.10.300.10:FF:000001">
    <property type="entry name" value="Adenylosuccinate synthetase"/>
    <property type="match status" value="1"/>
</dbReference>
<keyword evidence="6 8" id="KW-0460">Magnesium</keyword>
<feature type="binding site" evidence="8">
    <location>
        <begin position="298"/>
        <end position="304"/>
    </location>
    <ligand>
        <name>substrate</name>
    </ligand>
</feature>
<feature type="active site" evidence="9">
    <location>
        <position position="139"/>
    </location>
</feature>
<dbReference type="SMART" id="SM00788">
    <property type="entry name" value="Adenylsucc_synt"/>
    <property type="match status" value="1"/>
</dbReference>
<dbReference type="Gene3D" id="3.40.440.10">
    <property type="entry name" value="Adenylosuccinate Synthetase, subunit A, domain 1"/>
    <property type="match status" value="1"/>
</dbReference>
<dbReference type="InterPro" id="IPR001114">
    <property type="entry name" value="Adenylosuccinate_synthetase"/>
</dbReference>
<keyword evidence="8" id="KW-0963">Cytoplasm</keyword>
<dbReference type="CDD" id="cd03108">
    <property type="entry name" value="AdSS"/>
    <property type="match status" value="1"/>
</dbReference>
<protein>
    <recommendedName>
        <fullName evidence="8 10">Adenylosuccinate synthetase</fullName>
        <shortName evidence="8">AMPSase</shortName>
        <shortName evidence="8">AdSS</shortName>
        <ecNumber evidence="8 10">6.3.4.4</ecNumber>
    </recommendedName>
    <alternativeName>
        <fullName evidence="8">IMP--aspartate ligase</fullName>
    </alternativeName>
</protein>
<dbReference type="Proteomes" id="UP001199296">
    <property type="component" value="Unassembled WGS sequence"/>
</dbReference>
<keyword evidence="2 8" id="KW-0436">Ligase</keyword>
<comment type="subcellular location">
    <subcellularLocation>
        <location evidence="8">Cytoplasm</location>
    </subcellularLocation>
</comment>
<keyword evidence="12" id="KW-1185">Reference proteome</keyword>
<reference evidence="11 12" key="1">
    <citation type="submission" date="2021-10" db="EMBL/GenBank/DDBJ databases">
        <authorList>
            <person name="Grouzdev D.S."/>
            <person name="Pantiukh K.S."/>
            <person name="Krutkina M.S."/>
        </authorList>
    </citation>
    <scope>NUCLEOTIDE SEQUENCE [LARGE SCALE GENOMIC DNA]</scope>
    <source>
        <strain evidence="11 12">Z-7514</strain>
    </source>
</reference>
<accession>A0AAW4WUJ4</accession>
<dbReference type="InterPro" id="IPR027417">
    <property type="entry name" value="P-loop_NTPase"/>
</dbReference>
<dbReference type="PROSITE" id="PS00513">
    <property type="entry name" value="ADENYLOSUCCIN_SYN_2"/>
    <property type="match status" value="1"/>
</dbReference>
<keyword evidence="4 8" id="KW-0547">Nucleotide-binding</keyword>
<evidence type="ECO:0000256" key="5">
    <source>
        <dbReference type="ARBA" id="ARBA00022755"/>
    </source>
</evidence>
<keyword evidence="3 8" id="KW-0479">Metal-binding</keyword>